<keyword evidence="12" id="KW-0472">Membrane</keyword>
<dbReference type="InterPro" id="IPR003594">
    <property type="entry name" value="HATPase_dom"/>
</dbReference>
<dbReference type="Gene3D" id="1.10.287.130">
    <property type="match status" value="1"/>
</dbReference>
<evidence type="ECO:0000256" key="10">
    <source>
        <dbReference type="ARBA" id="ARBA00023163"/>
    </source>
</evidence>
<dbReference type="EMBL" id="CP032489">
    <property type="protein sequence ID" value="AYD48261.1"/>
    <property type="molecule type" value="Genomic_DNA"/>
</dbReference>
<keyword evidence="7" id="KW-0067">ATP-binding</keyword>
<dbReference type="InterPro" id="IPR011110">
    <property type="entry name" value="Reg_prop"/>
</dbReference>
<evidence type="ECO:0000256" key="5">
    <source>
        <dbReference type="ARBA" id="ARBA00022741"/>
    </source>
</evidence>
<evidence type="ECO:0000256" key="9">
    <source>
        <dbReference type="ARBA" id="ARBA00023015"/>
    </source>
</evidence>
<dbReference type="PANTHER" id="PTHR43547:SF2">
    <property type="entry name" value="HYBRID SIGNAL TRANSDUCTION HISTIDINE KINASE C"/>
    <property type="match status" value="1"/>
</dbReference>
<evidence type="ECO:0000256" key="3">
    <source>
        <dbReference type="ARBA" id="ARBA00022553"/>
    </source>
</evidence>
<evidence type="ECO:0000256" key="4">
    <source>
        <dbReference type="ARBA" id="ARBA00022679"/>
    </source>
</evidence>
<dbReference type="SUPFAM" id="SSF46689">
    <property type="entry name" value="Homeodomain-like"/>
    <property type="match status" value="1"/>
</dbReference>
<keyword evidence="10" id="KW-0804">Transcription</keyword>
<dbReference type="SUPFAM" id="SSF47384">
    <property type="entry name" value="Homodimeric domain of signal transducing histidine kinase"/>
    <property type="match status" value="1"/>
</dbReference>
<dbReference type="Pfam" id="PF07495">
    <property type="entry name" value="Y_Y_Y"/>
    <property type="match status" value="1"/>
</dbReference>
<dbReference type="GO" id="GO:0003700">
    <property type="term" value="F:DNA-binding transcription factor activity"/>
    <property type="evidence" value="ECO:0007669"/>
    <property type="project" value="InterPro"/>
</dbReference>
<name>A0A386HS51_9BACT</name>
<evidence type="ECO:0000256" key="12">
    <source>
        <dbReference type="SAM" id="Phobius"/>
    </source>
</evidence>
<dbReference type="PROSITE" id="PS01124">
    <property type="entry name" value="HTH_ARAC_FAMILY_2"/>
    <property type="match status" value="1"/>
</dbReference>
<dbReference type="InterPro" id="IPR009057">
    <property type="entry name" value="Homeodomain-like_sf"/>
</dbReference>
<dbReference type="OrthoDB" id="9809670at2"/>
<evidence type="ECO:0000256" key="11">
    <source>
        <dbReference type="PROSITE-ProRule" id="PRU00169"/>
    </source>
</evidence>
<evidence type="ECO:0000256" key="1">
    <source>
        <dbReference type="ARBA" id="ARBA00000085"/>
    </source>
</evidence>
<dbReference type="Gene3D" id="3.40.50.2300">
    <property type="match status" value="1"/>
</dbReference>
<dbReference type="PROSITE" id="PS50109">
    <property type="entry name" value="HIS_KIN"/>
    <property type="match status" value="1"/>
</dbReference>
<keyword evidence="3 11" id="KW-0597">Phosphoprotein</keyword>
<evidence type="ECO:0000256" key="8">
    <source>
        <dbReference type="ARBA" id="ARBA00023012"/>
    </source>
</evidence>
<dbReference type="SMART" id="SM00388">
    <property type="entry name" value="HisKA"/>
    <property type="match status" value="1"/>
</dbReference>
<keyword evidence="12" id="KW-1133">Transmembrane helix</keyword>
<dbReference type="InterPro" id="IPR005467">
    <property type="entry name" value="His_kinase_dom"/>
</dbReference>
<dbReference type="InterPro" id="IPR018060">
    <property type="entry name" value="HTH_AraC"/>
</dbReference>
<dbReference type="PANTHER" id="PTHR43547">
    <property type="entry name" value="TWO-COMPONENT HISTIDINE KINASE"/>
    <property type="match status" value="1"/>
</dbReference>
<dbReference type="SMART" id="SM00448">
    <property type="entry name" value="REC"/>
    <property type="match status" value="1"/>
</dbReference>
<dbReference type="Pfam" id="PF12833">
    <property type="entry name" value="HTH_18"/>
    <property type="match status" value="1"/>
</dbReference>
<dbReference type="Pfam" id="PF00072">
    <property type="entry name" value="Response_reg"/>
    <property type="match status" value="1"/>
</dbReference>
<dbReference type="InterPro" id="IPR003661">
    <property type="entry name" value="HisK_dim/P_dom"/>
</dbReference>
<dbReference type="SUPFAM" id="SSF55874">
    <property type="entry name" value="ATPase domain of HSP90 chaperone/DNA topoisomerase II/histidine kinase"/>
    <property type="match status" value="1"/>
</dbReference>
<protein>
    <recommendedName>
        <fullName evidence="2">histidine kinase</fullName>
        <ecNumber evidence="2">2.7.13.3</ecNumber>
    </recommendedName>
</protein>
<evidence type="ECO:0000256" key="6">
    <source>
        <dbReference type="ARBA" id="ARBA00022777"/>
    </source>
</evidence>
<comment type="catalytic activity">
    <reaction evidence="1">
        <text>ATP + protein L-histidine = ADP + protein N-phospho-L-histidine.</text>
        <dbReference type="EC" id="2.7.13.3"/>
    </reaction>
</comment>
<proteinExistence type="predicted"/>
<dbReference type="SUPFAM" id="SSF52172">
    <property type="entry name" value="CheY-like"/>
    <property type="match status" value="1"/>
</dbReference>
<dbReference type="Gene3D" id="2.130.10.10">
    <property type="entry name" value="YVTN repeat-like/Quinoprotein amine dehydrogenase"/>
    <property type="match status" value="2"/>
</dbReference>
<keyword evidence="12" id="KW-0812">Transmembrane</keyword>
<evidence type="ECO:0000259" key="13">
    <source>
        <dbReference type="PROSITE" id="PS01124"/>
    </source>
</evidence>
<dbReference type="InterPro" id="IPR036890">
    <property type="entry name" value="HATPase_C_sf"/>
</dbReference>
<dbReference type="FunFam" id="3.30.565.10:FF:000037">
    <property type="entry name" value="Hybrid sensor histidine kinase/response regulator"/>
    <property type="match status" value="1"/>
</dbReference>
<dbReference type="GO" id="GO:0043565">
    <property type="term" value="F:sequence-specific DNA binding"/>
    <property type="evidence" value="ECO:0007669"/>
    <property type="project" value="InterPro"/>
</dbReference>
<dbReference type="InterPro" id="IPR011123">
    <property type="entry name" value="Y_Y_Y"/>
</dbReference>
<evidence type="ECO:0000256" key="2">
    <source>
        <dbReference type="ARBA" id="ARBA00012438"/>
    </source>
</evidence>
<evidence type="ECO:0000259" key="15">
    <source>
        <dbReference type="PROSITE" id="PS50110"/>
    </source>
</evidence>
<dbReference type="Gene3D" id="2.60.40.10">
    <property type="entry name" value="Immunoglobulins"/>
    <property type="match status" value="1"/>
</dbReference>
<dbReference type="InterPro" id="IPR013783">
    <property type="entry name" value="Ig-like_fold"/>
</dbReference>
<dbReference type="SUPFAM" id="SSF63829">
    <property type="entry name" value="Calcium-dependent phosphotriesterase"/>
    <property type="match status" value="2"/>
</dbReference>
<accession>A0A386HS51</accession>
<dbReference type="Gene3D" id="3.30.565.10">
    <property type="entry name" value="Histidine kinase-like ATPase, C-terminal domain"/>
    <property type="match status" value="1"/>
</dbReference>
<dbReference type="Pfam" id="PF02518">
    <property type="entry name" value="HATPase_c"/>
    <property type="match status" value="1"/>
</dbReference>
<dbReference type="Proteomes" id="UP000266118">
    <property type="component" value="Chromosome"/>
</dbReference>
<keyword evidence="9" id="KW-0805">Transcription regulation</keyword>
<keyword evidence="17" id="KW-1185">Reference proteome</keyword>
<dbReference type="InterPro" id="IPR001789">
    <property type="entry name" value="Sig_transdc_resp-reg_receiver"/>
</dbReference>
<evidence type="ECO:0000313" key="16">
    <source>
        <dbReference type="EMBL" id="AYD48261.1"/>
    </source>
</evidence>
<keyword evidence="4" id="KW-0808">Transferase</keyword>
<reference evidence="16 17" key="1">
    <citation type="submission" date="2018-09" db="EMBL/GenBank/DDBJ databases">
        <title>Arachidicoccus sp. nov., a bacterium isolated from soil.</title>
        <authorList>
            <person name="Weon H.-Y."/>
            <person name="Kwon S.-W."/>
            <person name="Lee S.A."/>
        </authorList>
    </citation>
    <scope>NUCLEOTIDE SEQUENCE [LARGE SCALE GENOMIC DNA]</scope>
    <source>
        <strain evidence="16 17">KIS59-12</strain>
    </source>
</reference>
<dbReference type="GO" id="GO:0005524">
    <property type="term" value="F:ATP binding"/>
    <property type="evidence" value="ECO:0007669"/>
    <property type="project" value="UniProtKB-KW"/>
</dbReference>
<evidence type="ECO:0000259" key="14">
    <source>
        <dbReference type="PROSITE" id="PS50109"/>
    </source>
</evidence>
<dbReference type="InterPro" id="IPR015943">
    <property type="entry name" value="WD40/YVTN_repeat-like_dom_sf"/>
</dbReference>
<dbReference type="EC" id="2.7.13.3" evidence="2"/>
<dbReference type="GO" id="GO:0000155">
    <property type="term" value="F:phosphorelay sensor kinase activity"/>
    <property type="evidence" value="ECO:0007669"/>
    <property type="project" value="InterPro"/>
</dbReference>
<dbReference type="SMART" id="SM00387">
    <property type="entry name" value="HATPase_c"/>
    <property type="match status" value="1"/>
</dbReference>
<gene>
    <name evidence="16" type="ORF">D6B99_12005</name>
</gene>
<dbReference type="Pfam" id="PF00512">
    <property type="entry name" value="HisKA"/>
    <property type="match status" value="1"/>
</dbReference>
<dbReference type="PRINTS" id="PR00344">
    <property type="entry name" value="BCTRLSENSOR"/>
</dbReference>
<feature type="transmembrane region" description="Helical" evidence="12">
    <location>
        <begin position="783"/>
        <end position="801"/>
    </location>
</feature>
<dbReference type="InterPro" id="IPR036097">
    <property type="entry name" value="HisK_dim/P_sf"/>
</dbReference>
<keyword evidence="6 16" id="KW-0418">Kinase</keyword>
<feature type="modified residue" description="4-aspartylphosphate" evidence="11">
    <location>
        <position position="1155"/>
    </location>
</feature>
<dbReference type="InterPro" id="IPR011006">
    <property type="entry name" value="CheY-like_superfamily"/>
</dbReference>
<dbReference type="InterPro" id="IPR004358">
    <property type="entry name" value="Sig_transdc_His_kin-like_C"/>
</dbReference>
<feature type="domain" description="Histidine kinase" evidence="14">
    <location>
        <begin position="837"/>
        <end position="1053"/>
    </location>
</feature>
<sequence>MYFYLIVKAKAKMLKKSYLLFLLIYFIGIKVNAQKNIVLNNLSFKDGLSNNSVTCLMQDSYGFMWMGTYDGLNRYDGYSFKIFRNRWKDTTSLINNHVVALNQNNANSIWVGTLKGVSLFDYKKLKFSPSYYTPWGKTNIEIIDARVRDIISDSLGNTFVATENSGLLEKGKGNDCFYQIAYQNTPNFNASALCLYKQNEIFVFIKDVGLCLFNKYTHKFSVINTTLNDATKLLFWKEKNALLVGTERGLYIYDLKTGVTNVFNVAFQESSITNLLLDKEGILWISTDGNGVAKIILKTENVSFIKEGLEGNSLKSNAVYAIYEDASSKKWIATLRGGVSILNPKPKLFKLIQNDPYNKNSLISNFVLSFCEDQKNNIWIGTDGGGLSYWDPSTSEYRNYVHNNSNPNSPAGNYVVSVLCDYKNRIWIATFNGGVDLFNPDTKSFIHYRCFNPIRKKYDVNFWKLFQDSKHHIWLGSTLGNALFRFNENENKFELFDNSLINIHTLFEDTKGRLWGGDYDQLIKIDTLHRNHIYFNVGFPVRAIIQDNQQNIWLGTEGGGLQLFNEKDKSFTHFTEKNGLPSNSILNILKDRLGNLWCSTYNGLTEFDPQTKSCINFNTNDGLQSNQFSYNAALKLSNGAFLFGGINGFNMFYPNEIKKAYKKVPLIITDFKINNVPIQNTDYLSQDYTPVNFQSIRIPFNRANISFNYTGLEYAGTEDISYEYILKGWDKAWNKVGTVRSATYSHLYEGHYKLLINTIYPDGTKGRVRVIDITVLPPWYRSWWAYCLYLIAFGMAVYLYLRYRQNQIRLTYEMRITKMNADAEKEMNERKISFFTNISHEFRTMLTLIVNPIKELMKSDDGTEKPVEIQIAYKNSRRMLSLVGQLLLFRKVDVEEYELKISRLNLYEIGKDVFDSFIYQAKTKRITYTYLCENEKLEIYGDFEKLEIALFNLISNAMKYTPEYGEIILEIKEDDEKVFITISDSGQGISEEIGEKIFQKYYQIHSLESRTKTGFGIGLYLVKNFIETHHGAINYKSRKEKGTTFIIELLKGKNHFKGIEIAESEYHEKGLVEEIIDQEDTNFEEGSPIHIASPENFSEKLISDKKTILIADDNAEIRNYVLSLFNKEYNVIQCDNGKTALELIIKKHPDLVILDLIMPKIYGDELCQQIKSDKNLNHIPVVILTAEVSAEIKLRCVESGADDYITKPFEKEFLIARVNNLLNTKNNLQKYFYNEITLQENNQNISPEDKIFLDKCIEIVEENIDNTEFDIKILADEMCMSHSKLYKKIHYISGYSASGFVRFVRLRKAAELFINSNHNVSETALIVGFGDVKYFRTQFQKTFGMTPSNYIKKYRKPFQDSYSL</sequence>
<dbReference type="KEGG" id="ark:D6B99_12005"/>
<keyword evidence="5" id="KW-0547">Nucleotide-binding</keyword>
<feature type="domain" description="Response regulatory" evidence="15">
    <location>
        <begin position="1107"/>
        <end position="1222"/>
    </location>
</feature>
<dbReference type="PROSITE" id="PS50110">
    <property type="entry name" value="RESPONSE_REGULATORY"/>
    <property type="match status" value="1"/>
</dbReference>
<dbReference type="CDD" id="cd00082">
    <property type="entry name" value="HisKA"/>
    <property type="match status" value="1"/>
</dbReference>
<dbReference type="SMART" id="SM00342">
    <property type="entry name" value="HTH_ARAC"/>
    <property type="match status" value="1"/>
</dbReference>
<dbReference type="Gene3D" id="1.10.10.60">
    <property type="entry name" value="Homeodomain-like"/>
    <property type="match status" value="1"/>
</dbReference>
<keyword evidence="8" id="KW-0902">Two-component regulatory system</keyword>
<dbReference type="Pfam" id="PF07494">
    <property type="entry name" value="Reg_prop"/>
    <property type="match status" value="3"/>
</dbReference>
<organism evidence="16 17">
    <name type="scientific">Arachidicoccus soli</name>
    <dbReference type="NCBI Taxonomy" id="2341117"/>
    <lineage>
        <taxon>Bacteria</taxon>
        <taxon>Pseudomonadati</taxon>
        <taxon>Bacteroidota</taxon>
        <taxon>Chitinophagia</taxon>
        <taxon>Chitinophagales</taxon>
        <taxon>Chitinophagaceae</taxon>
        <taxon>Arachidicoccus</taxon>
    </lineage>
</organism>
<evidence type="ECO:0000313" key="17">
    <source>
        <dbReference type="Proteomes" id="UP000266118"/>
    </source>
</evidence>
<feature type="domain" description="HTH araC/xylS-type" evidence="13">
    <location>
        <begin position="1254"/>
        <end position="1353"/>
    </location>
</feature>
<evidence type="ECO:0000256" key="7">
    <source>
        <dbReference type="ARBA" id="ARBA00022840"/>
    </source>
</evidence>